<evidence type="ECO:0000256" key="2">
    <source>
        <dbReference type="ARBA" id="ARBA00022490"/>
    </source>
</evidence>
<evidence type="ECO:0000256" key="5">
    <source>
        <dbReference type="ARBA" id="ARBA00044122"/>
    </source>
</evidence>
<comment type="subcellular location">
    <subcellularLocation>
        <location evidence="1">Cytoplasm</location>
        <location evidence="1">Cytosol</location>
    </subcellularLocation>
</comment>
<keyword evidence="10" id="KW-1185">Reference proteome</keyword>
<gene>
    <name evidence="9" type="ORF">HMPREF9430_00500</name>
</gene>
<dbReference type="RefSeq" id="WP_006525340.1">
    <property type="nucleotide sequence ID" value="NZ_GL637648.1"/>
</dbReference>
<protein>
    <recommendedName>
        <fullName evidence="5">Translation initiation factor eIF2B subunit beta</fullName>
    </recommendedName>
    <alternativeName>
        <fullName evidence="6">eIF2B GDP-GTP exchange factor subunit beta</fullName>
    </alternativeName>
</protein>
<keyword evidence="4" id="KW-0648">Protein biosynthesis</keyword>
<dbReference type="GO" id="GO:0005829">
    <property type="term" value="C:cytosol"/>
    <property type="evidence" value="ECO:0007669"/>
    <property type="project" value="UniProtKB-SubCell"/>
</dbReference>
<evidence type="ECO:0000313" key="9">
    <source>
        <dbReference type="EMBL" id="EFW24943.1"/>
    </source>
</evidence>
<dbReference type="Pfam" id="PF01008">
    <property type="entry name" value="IF-2B"/>
    <property type="match status" value="1"/>
</dbReference>
<dbReference type="GO" id="GO:0003743">
    <property type="term" value="F:translation initiation factor activity"/>
    <property type="evidence" value="ECO:0007669"/>
    <property type="project" value="UniProtKB-KW"/>
</dbReference>
<dbReference type="STRING" id="706433.HMPREF9430_00500"/>
<dbReference type="Gene3D" id="3.40.50.10470">
    <property type="entry name" value="Translation initiation factor eif-2b, domain 2"/>
    <property type="match status" value="1"/>
</dbReference>
<dbReference type="InterPro" id="IPR051855">
    <property type="entry name" value="eIF2B_beta_subunit"/>
</dbReference>
<dbReference type="AlphaFoldDB" id="E7MLT7"/>
<evidence type="ECO:0000256" key="6">
    <source>
        <dbReference type="ARBA" id="ARBA00044228"/>
    </source>
</evidence>
<dbReference type="HOGENOM" id="CLU_849178_0_0_9"/>
<dbReference type="InterPro" id="IPR000649">
    <property type="entry name" value="IF-2B-related"/>
</dbReference>
<evidence type="ECO:0000256" key="7">
    <source>
        <dbReference type="ARBA" id="ARBA00046432"/>
    </source>
</evidence>
<comment type="subunit">
    <text evidence="7">Component of the translation initiation factor 2B (eIF2B) complex which is a heterodecamer of two sets of five different subunits: alpha, beta, gamma, delta and epsilon. Subunits alpha, beta and delta comprise a regulatory subcomplex and subunits epsilon and gamma comprise a catalytic subcomplex. Within the complex, the hexameric regulatory complex resides at the center, with the two heterodimeric catalytic subcomplexes bound on opposite sides.</text>
</comment>
<evidence type="ECO:0000256" key="3">
    <source>
        <dbReference type="ARBA" id="ARBA00022540"/>
    </source>
</evidence>
<dbReference type="InterPro" id="IPR037171">
    <property type="entry name" value="NagB/RpiA_transferase-like"/>
</dbReference>
<evidence type="ECO:0000313" key="10">
    <source>
        <dbReference type="Proteomes" id="UP000004097"/>
    </source>
</evidence>
<dbReference type="GO" id="GO:0005085">
    <property type="term" value="F:guanyl-nucleotide exchange factor activity"/>
    <property type="evidence" value="ECO:0007669"/>
    <property type="project" value="TreeGrafter"/>
</dbReference>
<dbReference type="PANTHER" id="PTHR45859">
    <property type="entry name" value="TRANSLATION INITIATION FACTOR EIF-2B SUBUNIT BETA"/>
    <property type="match status" value="1"/>
</dbReference>
<comment type="caution">
    <text evidence="9">The sequence shown here is derived from an EMBL/GenBank/DDBJ whole genome shotgun (WGS) entry which is preliminary data.</text>
</comment>
<accession>E7MLT7</accession>
<proteinExistence type="inferred from homology"/>
<evidence type="ECO:0000256" key="1">
    <source>
        <dbReference type="ARBA" id="ARBA00004514"/>
    </source>
</evidence>
<dbReference type="InterPro" id="IPR042529">
    <property type="entry name" value="IF_2B-like_C"/>
</dbReference>
<dbReference type="EMBL" id="AECQ01000007">
    <property type="protein sequence ID" value="EFW24943.1"/>
    <property type="molecule type" value="Genomic_DNA"/>
</dbReference>
<comment type="similarity">
    <text evidence="8">Belongs to the eIF-2B alpha/beta/delta subunits family.</text>
</comment>
<reference evidence="9 10" key="1">
    <citation type="submission" date="2010-08" db="EMBL/GenBank/DDBJ databases">
        <authorList>
            <person name="Weinstock G."/>
            <person name="Sodergren E."/>
            <person name="Clifton S."/>
            <person name="Fulton L."/>
            <person name="Fulton B."/>
            <person name="Courtney L."/>
            <person name="Fronick C."/>
            <person name="Harrison M."/>
            <person name="Strong C."/>
            <person name="Farmer C."/>
            <person name="Delahaunty K."/>
            <person name="Markovic C."/>
            <person name="Hall O."/>
            <person name="Minx P."/>
            <person name="Tomlinson C."/>
            <person name="Mitreva M."/>
            <person name="Hou S."/>
            <person name="Chen J."/>
            <person name="Wollam A."/>
            <person name="Pepin K.H."/>
            <person name="Johnson M."/>
            <person name="Bhonagiri V."/>
            <person name="Zhang X."/>
            <person name="Suruliraj S."/>
            <person name="Warren W."/>
            <person name="Chinwalla A."/>
            <person name="Mardis E.R."/>
            <person name="Wilson R.K."/>
        </authorList>
    </citation>
    <scope>NUCLEOTIDE SEQUENCE [LARGE SCALE GENOMIC DNA]</scope>
    <source>
        <strain evidence="9 10">F0204</strain>
    </source>
</reference>
<sequence>MNDLVNCLPLEAKKKFSDIEDGNVLGASNHIRMIAEMFVTISDEIQDKTEASNLIKQVSDHFKNTRGLSSYAIVNALNKIEHYCEESNEALYSEKIKNGVKHYFDEAVEISKKITEYSVNLLDDCETIIAFDYSSTVEKTLRELRHEVIVIIPESRVINGGYNFVKPCLDRGHKVRFIPDASMLTVLRKVDAVIIGAETFYLDGTAFNTAGSDILAVLCKEYDIPYYVLTPMLKVDNRALYGKFKKEIIRDEKDTLAKNWPTELAEKIDFKVIELVPITPDKITKYVTEYGIVSPCDLNYYYLCKEGV</sequence>
<name>E7MLT7_9FIRM</name>
<dbReference type="eggNOG" id="COG1184">
    <property type="taxonomic scope" value="Bacteria"/>
</dbReference>
<keyword evidence="2" id="KW-0963">Cytoplasm</keyword>
<keyword evidence="3 9" id="KW-0396">Initiation factor</keyword>
<dbReference type="OrthoDB" id="9803436at2"/>
<dbReference type="Proteomes" id="UP000004097">
    <property type="component" value="Unassembled WGS sequence"/>
</dbReference>
<dbReference type="PANTHER" id="PTHR45859:SF1">
    <property type="entry name" value="TRANSLATION INITIATION FACTOR EIF-2B SUBUNIT BETA"/>
    <property type="match status" value="1"/>
</dbReference>
<organism evidence="9 10">
    <name type="scientific">Solobacterium moorei F0204</name>
    <dbReference type="NCBI Taxonomy" id="706433"/>
    <lineage>
        <taxon>Bacteria</taxon>
        <taxon>Bacillati</taxon>
        <taxon>Bacillota</taxon>
        <taxon>Erysipelotrichia</taxon>
        <taxon>Erysipelotrichales</taxon>
        <taxon>Erysipelotrichaceae</taxon>
        <taxon>Solobacterium</taxon>
    </lineage>
</organism>
<evidence type="ECO:0000256" key="4">
    <source>
        <dbReference type="ARBA" id="ARBA00022917"/>
    </source>
</evidence>
<evidence type="ECO:0000256" key="8">
    <source>
        <dbReference type="RuleBase" id="RU003814"/>
    </source>
</evidence>
<dbReference type="SUPFAM" id="SSF100950">
    <property type="entry name" value="NagB/RpiA/CoA transferase-like"/>
    <property type="match status" value="1"/>
</dbReference>